<feature type="domain" description="HTH cro/C1-type" evidence="1">
    <location>
        <begin position="18"/>
        <end position="72"/>
    </location>
</feature>
<reference evidence="2 3" key="1">
    <citation type="submission" date="2017-06" db="EMBL/GenBank/DDBJ databases">
        <authorList>
            <person name="Kim H.J."/>
            <person name="Triplett B.A."/>
        </authorList>
    </citation>
    <scope>NUCLEOTIDE SEQUENCE [LARGE SCALE GENOMIC DNA]</scope>
    <source>
        <strain evidence="2">FRACA_ARgP5</strain>
    </source>
</reference>
<evidence type="ECO:0000259" key="1">
    <source>
        <dbReference type="PROSITE" id="PS50943"/>
    </source>
</evidence>
<dbReference type="Proteomes" id="UP000234331">
    <property type="component" value="Unassembled WGS sequence"/>
</dbReference>
<dbReference type="RefSeq" id="WP_101830590.1">
    <property type="nucleotide sequence ID" value="NZ_FZMO01000055.1"/>
</dbReference>
<dbReference type="Pfam" id="PF19054">
    <property type="entry name" value="DUF5753"/>
    <property type="match status" value="1"/>
</dbReference>
<dbReference type="SUPFAM" id="SSF47413">
    <property type="entry name" value="lambda repressor-like DNA-binding domains"/>
    <property type="match status" value="1"/>
</dbReference>
<dbReference type="Pfam" id="PF13560">
    <property type="entry name" value="HTH_31"/>
    <property type="match status" value="1"/>
</dbReference>
<organism evidence="2 3">
    <name type="scientific">Frankia canadensis</name>
    <dbReference type="NCBI Taxonomy" id="1836972"/>
    <lineage>
        <taxon>Bacteria</taxon>
        <taxon>Bacillati</taxon>
        <taxon>Actinomycetota</taxon>
        <taxon>Actinomycetes</taxon>
        <taxon>Frankiales</taxon>
        <taxon>Frankiaceae</taxon>
        <taxon>Frankia</taxon>
    </lineage>
</organism>
<dbReference type="InterPro" id="IPR043917">
    <property type="entry name" value="DUF5753"/>
</dbReference>
<proteinExistence type="predicted"/>
<dbReference type="OrthoDB" id="3687959at2"/>
<protein>
    <submittedName>
        <fullName evidence="2">Helix-turn-helix domain-containing protein</fullName>
    </submittedName>
</protein>
<evidence type="ECO:0000313" key="2">
    <source>
        <dbReference type="EMBL" id="SNQ46600.1"/>
    </source>
</evidence>
<dbReference type="GO" id="GO:0003677">
    <property type="term" value="F:DNA binding"/>
    <property type="evidence" value="ECO:0007669"/>
    <property type="project" value="InterPro"/>
</dbReference>
<dbReference type="Gene3D" id="1.10.260.40">
    <property type="entry name" value="lambda repressor-like DNA-binding domains"/>
    <property type="match status" value="1"/>
</dbReference>
<dbReference type="InterPro" id="IPR010982">
    <property type="entry name" value="Lambda_DNA-bd_dom_sf"/>
</dbReference>
<evidence type="ECO:0000313" key="3">
    <source>
        <dbReference type="Proteomes" id="UP000234331"/>
    </source>
</evidence>
<dbReference type="InterPro" id="IPR001387">
    <property type="entry name" value="Cro/C1-type_HTH"/>
</dbReference>
<sequence length="285" mass="32531">MSAETTPTLRRRQLGAELRRLREDRDLTIEDAAVRLGCSTSKISRMETGVTTQRSRDVRALLEFYEVAQEHQERILDIARGVRQRDWWHRYTDAVPRWFERFMAAETSAVSWDCFDAQLVPGLLQTRDYAYAVMRAANSSLDDDEIDRRVALRLERQNRLAGDDPLTLWAVLDEAVLRRQVGGKTVMRAQLEHLRQAALQPNVTIQILPYTVGAHAALGFSFMILSFPGVSGGEVVHVEQLNSGLYLEKEADLRRYKLVMNRLRAAALDPERSLDLIAHAEEDLT</sequence>
<dbReference type="CDD" id="cd00093">
    <property type="entry name" value="HTH_XRE"/>
    <property type="match status" value="1"/>
</dbReference>
<keyword evidence="3" id="KW-1185">Reference proteome</keyword>
<dbReference type="PROSITE" id="PS50943">
    <property type="entry name" value="HTH_CROC1"/>
    <property type="match status" value="1"/>
</dbReference>
<dbReference type="AlphaFoldDB" id="A0A2I2KLR1"/>
<dbReference type="SMART" id="SM00530">
    <property type="entry name" value="HTH_XRE"/>
    <property type="match status" value="1"/>
</dbReference>
<dbReference type="EMBL" id="FZMO01000055">
    <property type="protein sequence ID" value="SNQ46600.1"/>
    <property type="molecule type" value="Genomic_DNA"/>
</dbReference>
<name>A0A2I2KLR1_9ACTN</name>
<accession>A0A2I2KLR1</accession>
<gene>
    <name evidence="2" type="ORF">FRACA_1480008</name>
</gene>